<keyword evidence="3" id="KW-1185">Reference proteome</keyword>
<accession>A0A4Y2VZ04</accession>
<comment type="caution">
    <text evidence="2">The sequence shown here is derived from an EMBL/GenBank/DDBJ whole genome shotgun (WGS) entry which is preliminary data.</text>
</comment>
<proteinExistence type="predicted"/>
<feature type="region of interest" description="Disordered" evidence="1">
    <location>
        <begin position="130"/>
        <end position="149"/>
    </location>
</feature>
<dbReference type="AlphaFoldDB" id="A0A4Y2VZ04"/>
<evidence type="ECO:0000313" key="3">
    <source>
        <dbReference type="Proteomes" id="UP000499080"/>
    </source>
</evidence>
<evidence type="ECO:0000256" key="1">
    <source>
        <dbReference type="SAM" id="MobiDB-lite"/>
    </source>
</evidence>
<evidence type="ECO:0000313" key="2">
    <source>
        <dbReference type="EMBL" id="GBO29120.1"/>
    </source>
</evidence>
<organism evidence="2 3">
    <name type="scientific">Araneus ventricosus</name>
    <name type="common">Orbweaver spider</name>
    <name type="synonym">Epeira ventricosa</name>
    <dbReference type="NCBI Taxonomy" id="182803"/>
    <lineage>
        <taxon>Eukaryota</taxon>
        <taxon>Metazoa</taxon>
        <taxon>Ecdysozoa</taxon>
        <taxon>Arthropoda</taxon>
        <taxon>Chelicerata</taxon>
        <taxon>Arachnida</taxon>
        <taxon>Araneae</taxon>
        <taxon>Araneomorphae</taxon>
        <taxon>Entelegynae</taxon>
        <taxon>Araneoidea</taxon>
        <taxon>Araneidae</taxon>
        <taxon>Araneus</taxon>
    </lineage>
</organism>
<name>A0A4Y2VZ04_ARAVE</name>
<gene>
    <name evidence="2" type="ORF">AVEN_32122_1</name>
</gene>
<protein>
    <submittedName>
        <fullName evidence="2">Uncharacterized protein</fullName>
    </submittedName>
</protein>
<sequence>MCEEFREVPCAGEMALVDPSTNKDYFCGEGIGSKLCPPGSYCHKSSAFSKCCREVILIKTCSESLYGCCPDGKTSAQGPVNAGCPKVLSLYSCRSCHLTTIQIYWVHPEVVFVLLLTESRLRIQRATGSKFDSSKDVPSCVGQEQFKSL</sequence>
<dbReference type="OrthoDB" id="88467at2759"/>
<dbReference type="EMBL" id="BGPR01052262">
    <property type="protein sequence ID" value="GBO29120.1"/>
    <property type="molecule type" value="Genomic_DNA"/>
</dbReference>
<reference evidence="2 3" key="1">
    <citation type="journal article" date="2019" name="Sci. Rep.">
        <title>Orb-weaving spider Araneus ventricosus genome elucidates the spidroin gene catalogue.</title>
        <authorList>
            <person name="Kono N."/>
            <person name="Nakamura H."/>
            <person name="Ohtoshi R."/>
            <person name="Moran D.A.P."/>
            <person name="Shinohara A."/>
            <person name="Yoshida Y."/>
            <person name="Fujiwara M."/>
            <person name="Mori M."/>
            <person name="Tomita M."/>
            <person name="Arakawa K."/>
        </authorList>
    </citation>
    <scope>NUCLEOTIDE SEQUENCE [LARGE SCALE GENOMIC DNA]</scope>
</reference>
<dbReference type="Proteomes" id="UP000499080">
    <property type="component" value="Unassembled WGS sequence"/>
</dbReference>